<reference evidence="1 2" key="1">
    <citation type="submission" date="2024-02" db="EMBL/GenBank/DDBJ databases">
        <title>Lysinimicrobium sediminis NBRC 112286.</title>
        <authorList>
            <person name="Ichikawa N."/>
            <person name="Katano-Makiyama Y."/>
            <person name="Hidaka K."/>
        </authorList>
    </citation>
    <scope>NUCLEOTIDE SEQUENCE [LARGE SCALE GENOMIC DNA]</scope>
    <source>
        <strain evidence="1 2">NBRC 112286</strain>
    </source>
</reference>
<sequence>MKMTLILAAAVAAGAVLYVLVTENSHRDLWDDVHHPVR</sequence>
<keyword evidence="2" id="KW-1185">Reference proteome</keyword>
<gene>
    <name evidence="1" type="ORF">Lsed01_00949</name>
</gene>
<dbReference type="Proteomes" id="UP001426770">
    <property type="component" value="Unassembled WGS sequence"/>
</dbReference>
<protein>
    <submittedName>
        <fullName evidence="1">Uncharacterized protein</fullName>
    </submittedName>
</protein>
<proteinExistence type="predicted"/>
<evidence type="ECO:0000313" key="1">
    <source>
        <dbReference type="EMBL" id="GAA5518521.1"/>
    </source>
</evidence>
<evidence type="ECO:0000313" key="2">
    <source>
        <dbReference type="Proteomes" id="UP001426770"/>
    </source>
</evidence>
<organism evidence="1 2">
    <name type="scientific">Demequina sediminis</name>
    <dbReference type="NCBI Taxonomy" id="1930058"/>
    <lineage>
        <taxon>Bacteria</taxon>
        <taxon>Bacillati</taxon>
        <taxon>Actinomycetota</taxon>
        <taxon>Actinomycetes</taxon>
        <taxon>Micrococcales</taxon>
        <taxon>Demequinaceae</taxon>
        <taxon>Demequina</taxon>
    </lineage>
</organism>
<dbReference type="EMBL" id="BAABRR010000004">
    <property type="protein sequence ID" value="GAA5518521.1"/>
    <property type="molecule type" value="Genomic_DNA"/>
</dbReference>
<accession>A0ABP9WIR3</accession>
<comment type="caution">
    <text evidence="1">The sequence shown here is derived from an EMBL/GenBank/DDBJ whole genome shotgun (WGS) entry which is preliminary data.</text>
</comment>
<name>A0ABP9WIR3_9MICO</name>